<proteinExistence type="predicted"/>
<feature type="region of interest" description="Disordered" evidence="1">
    <location>
        <begin position="271"/>
        <end position="290"/>
    </location>
</feature>
<reference evidence="3" key="1">
    <citation type="submission" date="2015-12" db="EMBL/GenBank/DDBJ databases">
        <authorList>
            <person name="Lodha T.D."/>
            <person name="Chintalapati S."/>
            <person name="Chintalapati V.R."/>
            <person name="Sravanthi T."/>
        </authorList>
    </citation>
    <scope>NUCLEOTIDE SEQUENCE [LARGE SCALE GENOMIC DNA]</scope>
    <source>
        <strain evidence="3">JC133</strain>
    </source>
</reference>
<dbReference type="OrthoDB" id="9931284at2"/>
<organism evidence="2 3">
    <name type="scientific">Alkalispirochaeta sphaeroplastigenens</name>
    <dbReference type="NCBI Taxonomy" id="1187066"/>
    <lineage>
        <taxon>Bacteria</taxon>
        <taxon>Pseudomonadati</taxon>
        <taxon>Spirochaetota</taxon>
        <taxon>Spirochaetia</taxon>
        <taxon>Spirochaetales</taxon>
        <taxon>Spirochaetaceae</taxon>
        <taxon>Alkalispirochaeta</taxon>
    </lineage>
</organism>
<evidence type="ECO:0000313" key="2">
    <source>
        <dbReference type="EMBL" id="POR01303.1"/>
    </source>
</evidence>
<name>A0A2S4JPA3_9SPIO</name>
<dbReference type="Proteomes" id="UP000237350">
    <property type="component" value="Unassembled WGS sequence"/>
</dbReference>
<dbReference type="AlphaFoldDB" id="A0A2S4JPA3"/>
<comment type="caution">
    <text evidence="2">The sequence shown here is derived from an EMBL/GenBank/DDBJ whole genome shotgun (WGS) entry which is preliminary data.</text>
</comment>
<gene>
    <name evidence="2" type="ORF">AU468_08265</name>
</gene>
<feature type="compositionally biased region" description="Basic and acidic residues" evidence="1">
    <location>
        <begin position="168"/>
        <end position="184"/>
    </location>
</feature>
<sequence length="502" mass="55582">MERVQRENGAMMGRREFRVVLGLALAGIFWGCATTVQDPSDLPVWVQRPPAASDEGVFLVGYGAGETRGAATQAVYRDIEDQILQILVARFDPRARGLTDREGEVLLLLSRERRHHLLRQDSFRAIRADGSHERFLLLLYQEEDIRSDLDRIANRLALQEADPGGDPDQERRKPEDEEPSREQDALELVEALLKGPVPPSREERMVRLERALAAAARLTMTATPGEVRTALGRPLEQPLLVRLSDQNLGKDLPGVPLAVLLREPPLDGRVSRHRASVDTGSSGVGSFRIPEPSLAGTTTVLFRPEAVDVALQRWHEEVGEDPEGEDPERTLLQALEARLTAEVRLRVDSGAAEIPTAIIMIDRDIAGLPMPSRESARGAIQQFQEEGFTLVSTDLPSATVRALSDMPEVTIADLYDLLPFEILSSAERIVLGTASILRFDESEGVTVVISLEVTAYDMRRDRELARVHLEERVSGRDARNTIRSAFLSAGRRAARQLAPQLP</sequence>
<protein>
    <submittedName>
        <fullName evidence="2">Uncharacterized protein</fullName>
    </submittedName>
</protein>
<dbReference type="EMBL" id="LPWH01000067">
    <property type="protein sequence ID" value="POR01303.1"/>
    <property type="molecule type" value="Genomic_DNA"/>
</dbReference>
<evidence type="ECO:0000313" key="3">
    <source>
        <dbReference type="Proteomes" id="UP000237350"/>
    </source>
</evidence>
<evidence type="ECO:0000256" key="1">
    <source>
        <dbReference type="SAM" id="MobiDB-lite"/>
    </source>
</evidence>
<keyword evidence="3" id="KW-1185">Reference proteome</keyword>
<dbReference type="RefSeq" id="WP_103680303.1">
    <property type="nucleotide sequence ID" value="NZ_LPWH01000067.1"/>
</dbReference>
<accession>A0A2S4JPA3</accession>
<feature type="region of interest" description="Disordered" evidence="1">
    <location>
        <begin position="157"/>
        <end position="184"/>
    </location>
</feature>